<dbReference type="Pfam" id="PF00440">
    <property type="entry name" value="TetR_N"/>
    <property type="match status" value="1"/>
</dbReference>
<dbReference type="PANTHER" id="PTHR47506:SF3">
    <property type="entry name" value="HTH-TYPE TRANSCRIPTIONAL REGULATOR LMRA"/>
    <property type="match status" value="1"/>
</dbReference>
<dbReference type="InterPro" id="IPR001647">
    <property type="entry name" value="HTH_TetR"/>
</dbReference>
<dbReference type="SUPFAM" id="SSF46689">
    <property type="entry name" value="Homeodomain-like"/>
    <property type="match status" value="1"/>
</dbReference>
<dbReference type="SUPFAM" id="SSF48498">
    <property type="entry name" value="Tetracyclin repressor-like, C-terminal domain"/>
    <property type="match status" value="1"/>
</dbReference>
<sequence>MTRALTRKGEATRARIVAGAAAEIRERGVDEVRLEDVMAHTGTSKGQLFHYFPDGKEELLLAVAQHEADQVLLDQEPMLSNLTSWPAWLAWRERLIERYRAQGVKCPLNGLLGQTGRRAPGAQAIVTGLMWRWQNAIADGVRHMQSTGDISGDVDADRAAAALLAGIQGGVLLLLSTGKTDHLEAALDLTIDSLRASARTQTWQVTTTSPGDGYAGSR</sequence>
<dbReference type="Gene3D" id="1.10.357.10">
    <property type="entry name" value="Tetracycline Repressor, domain 2"/>
    <property type="match status" value="1"/>
</dbReference>
<keyword evidence="7" id="KW-1185">Reference proteome</keyword>
<comment type="caution">
    <text evidence="6">The sequence shown here is derived from an EMBL/GenBank/DDBJ whole genome shotgun (WGS) entry which is preliminary data.</text>
</comment>
<name>A0A3N9WL43_9ACTN</name>
<evidence type="ECO:0000256" key="3">
    <source>
        <dbReference type="ARBA" id="ARBA00023163"/>
    </source>
</evidence>
<dbReference type="OrthoDB" id="3827407at2"/>
<dbReference type="Proteomes" id="UP000266889">
    <property type="component" value="Unassembled WGS sequence"/>
</dbReference>
<proteinExistence type="predicted"/>
<dbReference type="Pfam" id="PF16925">
    <property type="entry name" value="TetR_C_13"/>
    <property type="match status" value="1"/>
</dbReference>
<keyword evidence="1" id="KW-0805">Transcription regulation</keyword>
<evidence type="ECO:0000313" key="6">
    <source>
        <dbReference type="EMBL" id="RQX01528.1"/>
    </source>
</evidence>
<feature type="DNA-binding region" description="H-T-H motif" evidence="4">
    <location>
        <begin position="33"/>
        <end position="52"/>
    </location>
</feature>
<keyword evidence="3" id="KW-0804">Transcription</keyword>
<evidence type="ECO:0000256" key="1">
    <source>
        <dbReference type="ARBA" id="ARBA00023015"/>
    </source>
</evidence>
<keyword evidence="2 4" id="KW-0238">DNA-binding</keyword>
<dbReference type="PANTHER" id="PTHR47506">
    <property type="entry name" value="TRANSCRIPTIONAL REGULATORY PROTEIN"/>
    <property type="match status" value="1"/>
</dbReference>
<dbReference type="InterPro" id="IPR009057">
    <property type="entry name" value="Homeodomain-like_sf"/>
</dbReference>
<evidence type="ECO:0000256" key="2">
    <source>
        <dbReference type="ARBA" id="ARBA00023125"/>
    </source>
</evidence>
<dbReference type="GO" id="GO:0003677">
    <property type="term" value="F:DNA binding"/>
    <property type="evidence" value="ECO:0007669"/>
    <property type="project" value="UniProtKB-UniRule"/>
</dbReference>
<dbReference type="AlphaFoldDB" id="A0A3N9WL43"/>
<dbReference type="InterPro" id="IPR036271">
    <property type="entry name" value="Tet_transcr_reg_TetR-rel_C_sf"/>
</dbReference>
<gene>
    <name evidence="6" type="ORF">DLJ58_32750</name>
</gene>
<reference evidence="6 7" key="1">
    <citation type="submission" date="2018-05" db="EMBL/GenBank/DDBJ databases">
        <title>Micromonospora from Atacama Desert.</title>
        <authorList>
            <person name="Carro L."/>
            <person name="Goodfellow M."/>
            <person name="Klenk H.-P."/>
        </authorList>
    </citation>
    <scope>NUCLEOTIDE SEQUENCE [LARGE SCALE GENOMIC DNA]</scope>
    <source>
        <strain evidence="6 7">LB32</strain>
    </source>
</reference>
<dbReference type="InterPro" id="IPR011075">
    <property type="entry name" value="TetR_C"/>
</dbReference>
<dbReference type="RefSeq" id="WP_124862742.1">
    <property type="nucleotide sequence ID" value="NZ_JBEXIG010000019.1"/>
</dbReference>
<evidence type="ECO:0000259" key="5">
    <source>
        <dbReference type="PROSITE" id="PS50977"/>
    </source>
</evidence>
<feature type="domain" description="HTH tetR-type" evidence="5">
    <location>
        <begin position="10"/>
        <end position="70"/>
    </location>
</feature>
<protein>
    <submittedName>
        <fullName evidence="6">TetR family transcriptional regulator</fullName>
    </submittedName>
</protein>
<organism evidence="6 7">
    <name type="scientific">Micromonospora arida</name>
    <dbReference type="NCBI Taxonomy" id="2203715"/>
    <lineage>
        <taxon>Bacteria</taxon>
        <taxon>Bacillati</taxon>
        <taxon>Actinomycetota</taxon>
        <taxon>Actinomycetes</taxon>
        <taxon>Micromonosporales</taxon>
        <taxon>Micromonosporaceae</taxon>
        <taxon>Micromonospora</taxon>
    </lineage>
</organism>
<evidence type="ECO:0000256" key="4">
    <source>
        <dbReference type="PROSITE-ProRule" id="PRU00335"/>
    </source>
</evidence>
<evidence type="ECO:0000313" key="7">
    <source>
        <dbReference type="Proteomes" id="UP000266889"/>
    </source>
</evidence>
<dbReference type="EMBL" id="QGSY01000331">
    <property type="protein sequence ID" value="RQX01528.1"/>
    <property type="molecule type" value="Genomic_DNA"/>
</dbReference>
<dbReference type="PROSITE" id="PS50977">
    <property type="entry name" value="HTH_TETR_2"/>
    <property type="match status" value="1"/>
</dbReference>
<accession>A0A3N9WL43</accession>